<keyword evidence="2" id="KW-0677">Repeat</keyword>
<dbReference type="PANTHER" id="PTHR24369">
    <property type="entry name" value="ANTIGEN BSP, PUTATIVE-RELATED"/>
    <property type="match status" value="1"/>
</dbReference>
<reference evidence="6" key="1">
    <citation type="submission" date="2021-02" db="EMBL/GenBank/DDBJ databases">
        <authorList>
            <person name="Nowell W R."/>
        </authorList>
    </citation>
    <scope>NUCLEOTIDE SEQUENCE</scope>
</reference>
<feature type="transmembrane region" description="Helical" evidence="4">
    <location>
        <begin position="557"/>
        <end position="581"/>
    </location>
</feature>
<keyword evidence="5" id="KW-0732">Signal</keyword>
<evidence type="ECO:0000313" key="7">
    <source>
        <dbReference type="Proteomes" id="UP000663854"/>
    </source>
</evidence>
<evidence type="ECO:0000256" key="2">
    <source>
        <dbReference type="ARBA" id="ARBA00022737"/>
    </source>
</evidence>
<sequence>MFHYYLFFLFISLIESCPLKTVDSRSGCYCGIEIDGTNYIQCQPYSIEIIPEFTRSYIYDKLNLSFNFIRNITYESFNKLRVKKIYLQNNLIEFIDKQSFNNNLLNYLEELHIDILNNGSLEVFCYGTWQKLRILELSGFNLNQHQSCFEKFHRLEKLIIKNSKINFLSSYLYQLPYLHELSLINNQIEYLNFDINNNNDNHLTLSSSPSSSSSIKIFNLTSNQIRTISNDLFQHMPLLHTLDLSHNFIENLPLINQNNLLNINLSYNLINYIQLNDNQTNYDLSYNPICTLEKSQSKKNLFLKKITQLHCDCRLAFYLNDNLINKSKIIGINQPFDNETKCSTPISFHGLFLKDLTYEQLFSTCSDVLPVHCREVNHFQQIQNYTNYIMETTTTTITTTTTSTIQSTKNTTQIDKVTQKLNNRLAVSSFRLTSFYTSYENHSLTIYWDFDPTFSLNSLTFIQFQIILEQESSSNTQIIRRSGFISPYLKQYTIHHIPSNKNYYVCLLLTRSSFGTDKYCREARTKITTTTTTTTTISNTILSKQAFVRMLFANRSIVFGFLFGTILTTSLLLTLAFLCHLRSKRQCYRRAASSLFNHHYHHQQQQQKHYLYVDRNDDDGTYSNSILSSSSKYNHFKRSPHRTCFPSLPSNQSWYRRGLTQLPITPLPPTCCFHHHHHHHLTPDATISSSSTTTRRITSLSSQYSNEMDKEQMTSTSIMSSTSSDEQTHHSPAKHVYEELADETTMLRLNNATDAFL</sequence>
<dbReference type="AlphaFoldDB" id="A0A814HGS1"/>
<dbReference type="PROSITE" id="PS51450">
    <property type="entry name" value="LRR"/>
    <property type="match status" value="1"/>
</dbReference>
<name>A0A814HGS1_9BILA</name>
<gene>
    <name evidence="6" type="ORF">PYM288_LOCUS15020</name>
</gene>
<evidence type="ECO:0000256" key="4">
    <source>
        <dbReference type="SAM" id="Phobius"/>
    </source>
</evidence>
<dbReference type="EMBL" id="CAJNOH010000348">
    <property type="protein sequence ID" value="CAF1009254.1"/>
    <property type="molecule type" value="Genomic_DNA"/>
</dbReference>
<feature type="compositionally biased region" description="Low complexity" evidence="3">
    <location>
        <begin position="713"/>
        <end position="724"/>
    </location>
</feature>
<keyword evidence="1" id="KW-0433">Leucine-rich repeat</keyword>
<accession>A0A814HGS1</accession>
<dbReference type="GO" id="GO:0005886">
    <property type="term" value="C:plasma membrane"/>
    <property type="evidence" value="ECO:0007669"/>
    <property type="project" value="TreeGrafter"/>
</dbReference>
<organism evidence="6 7">
    <name type="scientific">Rotaria sordida</name>
    <dbReference type="NCBI Taxonomy" id="392033"/>
    <lineage>
        <taxon>Eukaryota</taxon>
        <taxon>Metazoa</taxon>
        <taxon>Spiralia</taxon>
        <taxon>Gnathifera</taxon>
        <taxon>Rotifera</taxon>
        <taxon>Eurotatoria</taxon>
        <taxon>Bdelloidea</taxon>
        <taxon>Philodinida</taxon>
        <taxon>Philodinidae</taxon>
        <taxon>Rotaria</taxon>
    </lineage>
</organism>
<evidence type="ECO:0000256" key="3">
    <source>
        <dbReference type="SAM" id="MobiDB-lite"/>
    </source>
</evidence>
<dbReference type="InterPro" id="IPR001611">
    <property type="entry name" value="Leu-rich_rpt"/>
</dbReference>
<protein>
    <submittedName>
        <fullName evidence="6">Uncharacterized protein</fullName>
    </submittedName>
</protein>
<dbReference type="InterPro" id="IPR050541">
    <property type="entry name" value="LRR_TM_domain-containing"/>
</dbReference>
<feature type="region of interest" description="Disordered" evidence="3">
    <location>
        <begin position="684"/>
        <end position="732"/>
    </location>
</feature>
<evidence type="ECO:0000313" key="6">
    <source>
        <dbReference type="EMBL" id="CAF1009254.1"/>
    </source>
</evidence>
<dbReference type="PANTHER" id="PTHR24369:SF213">
    <property type="entry name" value="INSULIN LIKE GROWTH FACTOR BINDING PROTEIN ACID LABILE SUBUNIT"/>
    <property type="match status" value="1"/>
</dbReference>
<dbReference type="InterPro" id="IPR032675">
    <property type="entry name" value="LRR_dom_sf"/>
</dbReference>
<evidence type="ECO:0000256" key="1">
    <source>
        <dbReference type="ARBA" id="ARBA00022614"/>
    </source>
</evidence>
<feature type="signal peptide" evidence="5">
    <location>
        <begin position="1"/>
        <end position="16"/>
    </location>
</feature>
<keyword evidence="4" id="KW-0472">Membrane</keyword>
<feature type="chain" id="PRO_5032994875" evidence="5">
    <location>
        <begin position="17"/>
        <end position="757"/>
    </location>
</feature>
<dbReference type="SUPFAM" id="SSF52058">
    <property type="entry name" value="L domain-like"/>
    <property type="match status" value="1"/>
</dbReference>
<keyword evidence="4" id="KW-1133">Transmembrane helix</keyword>
<comment type="caution">
    <text evidence="6">The sequence shown here is derived from an EMBL/GenBank/DDBJ whole genome shotgun (WGS) entry which is preliminary data.</text>
</comment>
<proteinExistence type="predicted"/>
<dbReference type="Proteomes" id="UP000663854">
    <property type="component" value="Unassembled WGS sequence"/>
</dbReference>
<dbReference type="Gene3D" id="3.80.10.10">
    <property type="entry name" value="Ribonuclease Inhibitor"/>
    <property type="match status" value="2"/>
</dbReference>
<feature type="compositionally biased region" description="Low complexity" evidence="3">
    <location>
        <begin position="686"/>
        <end position="702"/>
    </location>
</feature>
<evidence type="ECO:0000256" key="5">
    <source>
        <dbReference type="SAM" id="SignalP"/>
    </source>
</evidence>
<keyword evidence="4" id="KW-0812">Transmembrane</keyword>